<evidence type="ECO:0000256" key="8">
    <source>
        <dbReference type="SAM" id="Phobius"/>
    </source>
</evidence>
<dbReference type="OrthoDB" id="9806127at2"/>
<gene>
    <name evidence="10" type="primary">hlyB</name>
    <name evidence="10" type="ORF">RL72_01831</name>
</gene>
<evidence type="ECO:0000259" key="9">
    <source>
        <dbReference type="PROSITE" id="PS50893"/>
    </source>
</evidence>
<protein>
    <submittedName>
        <fullName evidence="10">Alpha-hemolysin translocation ATP-binding protein HlyB</fullName>
    </submittedName>
</protein>
<dbReference type="InterPro" id="IPR027417">
    <property type="entry name" value="P-loop_NTPase"/>
</dbReference>
<comment type="caution">
    <text evidence="10">The sequence shown here is derived from an EMBL/GenBank/DDBJ whole genome shotgun (WGS) entry which is preliminary data.</text>
</comment>
<feature type="transmembrane region" description="Helical" evidence="8">
    <location>
        <begin position="49"/>
        <end position="66"/>
    </location>
</feature>
<dbReference type="InterPro" id="IPR003439">
    <property type="entry name" value="ABC_transporter-like_ATP-bd"/>
</dbReference>
<feature type="region of interest" description="Disordered" evidence="7">
    <location>
        <begin position="314"/>
        <end position="335"/>
    </location>
</feature>
<reference evidence="10 11" key="1">
    <citation type="submission" date="2015-02" db="EMBL/GenBank/DDBJ databases">
        <title>Draft genome sequences of ten Microbacterium spp. with emphasis on heavy metal contaminated environments.</title>
        <authorList>
            <person name="Corretto E."/>
        </authorList>
    </citation>
    <scope>NUCLEOTIDE SEQUENCE [LARGE SCALE GENOMIC DNA]</scope>
    <source>
        <strain evidence="10 11">DSM 23848</strain>
    </source>
</reference>
<dbReference type="Gene3D" id="1.20.1560.10">
    <property type="entry name" value="ABC transporter type 1, transmembrane domain"/>
    <property type="match status" value="1"/>
</dbReference>
<evidence type="ECO:0000256" key="3">
    <source>
        <dbReference type="ARBA" id="ARBA00022741"/>
    </source>
</evidence>
<dbReference type="InterPro" id="IPR039421">
    <property type="entry name" value="Type_1_exporter"/>
</dbReference>
<keyword evidence="4 10" id="KW-0067">ATP-binding</keyword>
<dbReference type="PROSITE" id="PS50893">
    <property type="entry name" value="ABC_TRANSPORTER_2"/>
    <property type="match status" value="1"/>
</dbReference>
<feature type="domain" description="ABC transporter" evidence="9">
    <location>
        <begin position="340"/>
        <end position="590"/>
    </location>
</feature>
<evidence type="ECO:0000256" key="7">
    <source>
        <dbReference type="SAM" id="MobiDB-lite"/>
    </source>
</evidence>
<dbReference type="PATRIC" id="fig|582680.7.peg.1881"/>
<evidence type="ECO:0000313" key="11">
    <source>
        <dbReference type="Proteomes" id="UP000033448"/>
    </source>
</evidence>
<dbReference type="InterPro" id="IPR036640">
    <property type="entry name" value="ABC1_TM_sf"/>
</dbReference>
<dbReference type="GO" id="GO:0016887">
    <property type="term" value="F:ATP hydrolysis activity"/>
    <property type="evidence" value="ECO:0007669"/>
    <property type="project" value="InterPro"/>
</dbReference>
<proteinExistence type="predicted"/>
<feature type="transmembrane region" description="Helical" evidence="8">
    <location>
        <begin position="149"/>
        <end position="170"/>
    </location>
</feature>
<dbReference type="GO" id="GO:0042626">
    <property type="term" value="F:ATPase-coupled transmembrane transporter activity"/>
    <property type="evidence" value="ECO:0007669"/>
    <property type="project" value="TreeGrafter"/>
</dbReference>
<keyword evidence="5 8" id="KW-1133">Transmembrane helix</keyword>
<dbReference type="InterPro" id="IPR017871">
    <property type="entry name" value="ABC_transporter-like_CS"/>
</dbReference>
<dbReference type="GO" id="GO:0005886">
    <property type="term" value="C:plasma membrane"/>
    <property type="evidence" value="ECO:0007669"/>
    <property type="project" value="UniProtKB-SubCell"/>
</dbReference>
<dbReference type="SUPFAM" id="SSF52540">
    <property type="entry name" value="P-loop containing nucleoside triphosphate hydrolases"/>
    <property type="match status" value="1"/>
</dbReference>
<dbReference type="AlphaFoldDB" id="A0A0F0KUU6"/>
<dbReference type="SUPFAM" id="SSF90123">
    <property type="entry name" value="ABC transporter transmembrane region"/>
    <property type="match status" value="1"/>
</dbReference>
<keyword evidence="2 8" id="KW-0812">Transmembrane</keyword>
<dbReference type="Proteomes" id="UP000033448">
    <property type="component" value="Unassembled WGS sequence"/>
</dbReference>
<dbReference type="PANTHER" id="PTHR24221:SF654">
    <property type="entry name" value="ATP-BINDING CASSETTE SUB-FAMILY B MEMBER 6"/>
    <property type="match status" value="1"/>
</dbReference>
<sequence>MNLFSYLLSLSPVATAVALLASTVEGVVQVCFPLLIGITVGRAAMGESIFVYLVLACLSLGLGYAMRPIISVAGLRIQGLTSRDQLLRLGEDSLSSPFLESIESPAHREALAVTKSRFPQLDLALSYLTTEAPRVCVVTLGGAVLVASLGYWGLALALVMAIGLDGLWSAKVSRREIDGRDELGENLAMAQYAGSVPLMAENAKELRIFGMHGYFRSRYDVSAGDAHRRLRSLRVSTVKSTWTAGVIRIVTAAICLVAVGLQMTGAPAVESVATVIPMIVLLASIDLSPLRTLAAGSRAVRDLSTMSRLPPLSLKARPREWPPPAHGRANDPLSSGPGEVEFVDVSFKYPESDRLVLSNLSLHLKAGEAHAIVGVNGAGKSTILKLLMGGYTPSSGDVVVDGTSLASLAPDSLSAWQRSISVVAQDATRLPLSAVASVTLEEGAPDGHVDCDFSALLRASRLASFEDVVKRLPDGWRTPLGAGRRGAVDLSGGEWQKLALVRALYKAHRLGSLLVMDEPLSALDASSEAAIVSDYLQMVNGMSSIIVSHRLSVVKVVPDIVLIDRGGVSERGSHQELMTLNGRYARMFRAQAAQYVGPKK</sequence>
<keyword evidence="3" id="KW-0547">Nucleotide-binding</keyword>
<evidence type="ECO:0000256" key="5">
    <source>
        <dbReference type="ARBA" id="ARBA00022989"/>
    </source>
</evidence>
<dbReference type="InterPro" id="IPR003593">
    <property type="entry name" value="AAA+_ATPase"/>
</dbReference>
<accession>A0A0F0KUU6</accession>
<name>A0A0F0KUU6_9MICO</name>
<dbReference type="PANTHER" id="PTHR24221">
    <property type="entry name" value="ATP-BINDING CASSETTE SUB-FAMILY B"/>
    <property type="match status" value="1"/>
</dbReference>
<evidence type="ECO:0000256" key="2">
    <source>
        <dbReference type="ARBA" id="ARBA00022692"/>
    </source>
</evidence>
<keyword evidence="11" id="KW-1185">Reference proteome</keyword>
<organism evidence="10 11">
    <name type="scientific">Microbacterium azadirachtae</name>
    <dbReference type="NCBI Taxonomy" id="582680"/>
    <lineage>
        <taxon>Bacteria</taxon>
        <taxon>Bacillati</taxon>
        <taxon>Actinomycetota</taxon>
        <taxon>Actinomycetes</taxon>
        <taxon>Micrococcales</taxon>
        <taxon>Microbacteriaceae</taxon>
        <taxon>Microbacterium</taxon>
    </lineage>
</organism>
<dbReference type="Pfam" id="PF00005">
    <property type="entry name" value="ABC_tran"/>
    <property type="match status" value="1"/>
</dbReference>
<feature type="transmembrane region" description="Helical" evidence="8">
    <location>
        <begin position="241"/>
        <end position="262"/>
    </location>
</feature>
<dbReference type="EMBL" id="JYIT01000075">
    <property type="protein sequence ID" value="KJL23880.1"/>
    <property type="molecule type" value="Genomic_DNA"/>
</dbReference>
<evidence type="ECO:0000256" key="4">
    <source>
        <dbReference type="ARBA" id="ARBA00022840"/>
    </source>
</evidence>
<evidence type="ECO:0000256" key="6">
    <source>
        <dbReference type="ARBA" id="ARBA00023136"/>
    </source>
</evidence>
<keyword evidence="6 8" id="KW-0472">Membrane</keyword>
<dbReference type="GO" id="GO:0005524">
    <property type="term" value="F:ATP binding"/>
    <property type="evidence" value="ECO:0007669"/>
    <property type="project" value="UniProtKB-KW"/>
</dbReference>
<dbReference type="SMART" id="SM00382">
    <property type="entry name" value="AAA"/>
    <property type="match status" value="1"/>
</dbReference>
<dbReference type="PROSITE" id="PS00211">
    <property type="entry name" value="ABC_TRANSPORTER_1"/>
    <property type="match status" value="1"/>
</dbReference>
<dbReference type="RefSeq" id="WP_082072291.1">
    <property type="nucleotide sequence ID" value="NZ_JYIT01000075.1"/>
</dbReference>
<evidence type="ECO:0000313" key="10">
    <source>
        <dbReference type="EMBL" id="KJL23880.1"/>
    </source>
</evidence>
<dbReference type="Gene3D" id="3.40.50.300">
    <property type="entry name" value="P-loop containing nucleotide triphosphate hydrolases"/>
    <property type="match status" value="1"/>
</dbReference>
<comment type="subcellular location">
    <subcellularLocation>
        <location evidence="1">Cell membrane</location>
        <topology evidence="1">Multi-pass membrane protein</topology>
    </subcellularLocation>
</comment>
<feature type="transmembrane region" description="Helical" evidence="8">
    <location>
        <begin position="26"/>
        <end position="44"/>
    </location>
</feature>
<evidence type="ECO:0000256" key="1">
    <source>
        <dbReference type="ARBA" id="ARBA00004651"/>
    </source>
</evidence>